<evidence type="ECO:0000313" key="2">
    <source>
        <dbReference type="Proteomes" id="UP000015103"/>
    </source>
</evidence>
<dbReference type="Proteomes" id="UP000015103">
    <property type="component" value="Unassembled WGS sequence"/>
</dbReference>
<dbReference type="eggNOG" id="ENOG502T858">
    <property type="taxonomic scope" value="Eukaryota"/>
</dbReference>
<dbReference type="AlphaFoldDB" id="T1I2S2"/>
<dbReference type="InParanoid" id="T1I2S2"/>
<reference evidence="1" key="1">
    <citation type="submission" date="2015-05" db="UniProtKB">
        <authorList>
            <consortium name="EnsemblMetazoa"/>
        </authorList>
    </citation>
    <scope>IDENTIFICATION</scope>
</reference>
<dbReference type="VEuPathDB" id="VectorBase:RPRC010591"/>
<dbReference type="EnsemblMetazoa" id="RPRC010591-RA">
    <property type="protein sequence ID" value="RPRC010591-PA"/>
    <property type="gene ID" value="RPRC010591"/>
</dbReference>
<organism evidence="1 2">
    <name type="scientific">Rhodnius prolixus</name>
    <name type="common">Triatomid bug</name>
    <dbReference type="NCBI Taxonomy" id="13249"/>
    <lineage>
        <taxon>Eukaryota</taxon>
        <taxon>Metazoa</taxon>
        <taxon>Ecdysozoa</taxon>
        <taxon>Arthropoda</taxon>
        <taxon>Hexapoda</taxon>
        <taxon>Insecta</taxon>
        <taxon>Pterygota</taxon>
        <taxon>Neoptera</taxon>
        <taxon>Paraneoptera</taxon>
        <taxon>Hemiptera</taxon>
        <taxon>Heteroptera</taxon>
        <taxon>Panheteroptera</taxon>
        <taxon>Cimicomorpha</taxon>
        <taxon>Reduviidae</taxon>
        <taxon>Triatominae</taxon>
        <taxon>Rhodnius</taxon>
    </lineage>
</organism>
<dbReference type="HOGENOM" id="CLU_2280835_0_0_1"/>
<dbReference type="Gene3D" id="2.20.20.160">
    <property type="match status" value="1"/>
</dbReference>
<dbReference type="EMBL" id="ACPB03006728">
    <property type="status" value="NOT_ANNOTATED_CDS"/>
    <property type="molecule type" value="Genomic_DNA"/>
</dbReference>
<keyword evidence="2" id="KW-1185">Reference proteome</keyword>
<evidence type="ECO:0000313" key="1">
    <source>
        <dbReference type="EnsemblMetazoa" id="RPRC010591-PA"/>
    </source>
</evidence>
<protein>
    <submittedName>
        <fullName evidence="1">Uncharacterized protein</fullName>
    </submittedName>
</protein>
<accession>T1I2S2</accession>
<proteinExistence type="predicted"/>
<sequence>MRLRMLEAIKFGLLVQALLFLLKTSQGNEETLLPKEQLNQEEDLEQCTKNSVCGIFHKRKWFNNKIQRLCKCPNTECPTSWIEGDVPLDNNSQLKVICWAIF</sequence>
<name>T1I2S2_RHOPR</name>